<comment type="catalytic activity">
    <reaction evidence="3">
        <text>a monoacylglycerol + H2O = glycerol + a fatty acid + H(+)</text>
        <dbReference type="Rhea" id="RHEA:15245"/>
        <dbReference type="ChEBI" id="CHEBI:15377"/>
        <dbReference type="ChEBI" id="CHEBI:15378"/>
        <dbReference type="ChEBI" id="CHEBI:17408"/>
        <dbReference type="ChEBI" id="CHEBI:17754"/>
        <dbReference type="ChEBI" id="CHEBI:28868"/>
    </reaction>
</comment>
<feature type="domain" description="AB hydrolase-1" evidence="4">
    <location>
        <begin position="3"/>
        <end position="196"/>
    </location>
</feature>
<dbReference type="EMBL" id="CP119943">
    <property type="protein sequence ID" value="WFC98076.1"/>
    <property type="molecule type" value="Genomic_DNA"/>
</dbReference>
<protein>
    <recommendedName>
        <fullName evidence="4">AB hydrolase-1 domain-containing protein</fullName>
    </recommendedName>
</protein>
<dbReference type="AlphaFoldDB" id="A0AAJ5YSP4"/>
<dbReference type="GO" id="GO:0047372">
    <property type="term" value="F:monoacylglycerol lipase activity"/>
    <property type="evidence" value="ECO:0007669"/>
    <property type="project" value="TreeGrafter"/>
</dbReference>
<dbReference type="GO" id="GO:0051792">
    <property type="term" value="P:medium-chain fatty acid biosynthetic process"/>
    <property type="evidence" value="ECO:0007669"/>
    <property type="project" value="TreeGrafter"/>
</dbReference>
<evidence type="ECO:0000256" key="2">
    <source>
        <dbReference type="ARBA" id="ARBA00047591"/>
    </source>
</evidence>
<accession>A0AAJ5YSP4</accession>
<dbReference type="PANTHER" id="PTHR10794">
    <property type="entry name" value="ABHYDROLASE DOMAIN-CONTAINING PROTEIN"/>
    <property type="match status" value="1"/>
</dbReference>
<evidence type="ECO:0000256" key="1">
    <source>
        <dbReference type="ARBA" id="ARBA00010884"/>
    </source>
</evidence>
<organism evidence="5 6">
    <name type="scientific">Malassezia yamatoensis</name>
    <dbReference type="NCBI Taxonomy" id="253288"/>
    <lineage>
        <taxon>Eukaryota</taxon>
        <taxon>Fungi</taxon>
        <taxon>Dikarya</taxon>
        <taxon>Basidiomycota</taxon>
        <taxon>Ustilaginomycotina</taxon>
        <taxon>Malasseziomycetes</taxon>
        <taxon>Malasseziales</taxon>
        <taxon>Malasseziaceae</taxon>
        <taxon>Malassezia</taxon>
    </lineage>
</organism>
<sequence>MGLGFSLGGAIMAKYLGEAGTQTPLIGAVCVGAPFQLDETSKALESSAISRVYSRAMGQNLMNVLRRHVDTLALLPSLWENLELAFAEKINPASQGPLSQPDENGPARGSLRFVDHYITGKIGGYSAPYGEFPFGSAEDYYMHASPANVLHRIARPTLAVNADDDPIVPLKELDSVHTALKENPNLILAHSRNGGHLGWFASLSAVRWVHNPVGEYLTALNRQYEEAKHSHPTQGLGSGGPSLSYWKQNHVDQLQVQVEILPVSALPPILTGVSPKTHAEADVPKDAAPANRTKEPQHAWLLTQILDQVPLVHPRHSPKRQAQPMQYPLQQGKILNLTMVRHRLTQNQVVHRPEIGFLELPDDILVGT</sequence>
<dbReference type="GO" id="GO:0051793">
    <property type="term" value="P:medium-chain fatty acid catabolic process"/>
    <property type="evidence" value="ECO:0007669"/>
    <property type="project" value="TreeGrafter"/>
</dbReference>
<dbReference type="Proteomes" id="UP001219567">
    <property type="component" value="Chromosome 1"/>
</dbReference>
<dbReference type="InterPro" id="IPR000073">
    <property type="entry name" value="AB_hydrolase_1"/>
</dbReference>
<evidence type="ECO:0000259" key="4">
    <source>
        <dbReference type="Pfam" id="PF00561"/>
    </source>
</evidence>
<comment type="catalytic activity">
    <reaction evidence="2">
        <text>a diacylglycerol + H2O = a monoacylglycerol + a fatty acid + H(+)</text>
        <dbReference type="Rhea" id="RHEA:32731"/>
        <dbReference type="ChEBI" id="CHEBI:15377"/>
        <dbReference type="ChEBI" id="CHEBI:15378"/>
        <dbReference type="ChEBI" id="CHEBI:17408"/>
        <dbReference type="ChEBI" id="CHEBI:18035"/>
        <dbReference type="ChEBI" id="CHEBI:28868"/>
    </reaction>
</comment>
<dbReference type="SUPFAM" id="SSF53474">
    <property type="entry name" value="alpha/beta-Hydrolases"/>
    <property type="match status" value="1"/>
</dbReference>
<dbReference type="InterPro" id="IPR029058">
    <property type="entry name" value="AB_hydrolase_fold"/>
</dbReference>
<name>A0AAJ5YSP4_9BASI</name>
<evidence type="ECO:0000313" key="5">
    <source>
        <dbReference type="EMBL" id="WFC98076.1"/>
    </source>
</evidence>
<dbReference type="PANTHER" id="PTHR10794:SF63">
    <property type="entry name" value="ALPHA_BETA HYDROLASE 1, ISOFORM A"/>
    <property type="match status" value="1"/>
</dbReference>
<dbReference type="InterPro" id="IPR050960">
    <property type="entry name" value="AB_hydrolase_4_sf"/>
</dbReference>
<dbReference type="GO" id="GO:0008126">
    <property type="term" value="F:acetylesterase activity"/>
    <property type="evidence" value="ECO:0007669"/>
    <property type="project" value="TreeGrafter"/>
</dbReference>
<keyword evidence="6" id="KW-1185">Reference proteome</keyword>
<gene>
    <name evidence="5" type="ORF">MYAM1_000798</name>
</gene>
<comment type="similarity">
    <text evidence="1">Belongs to the AB hydrolase superfamily. AB hydrolase 4 family.</text>
</comment>
<evidence type="ECO:0000256" key="3">
    <source>
        <dbReference type="ARBA" id="ARBA00048461"/>
    </source>
</evidence>
<proteinExistence type="inferred from homology"/>
<dbReference type="Pfam" id="PF00561">
    <property type="entry name" value="Abhydrolase_1"/>
    <property type="match status" value="1"/>
</dbReference>
<dbReference type="Gene3D" id="3.40.50.1820">
    <property type="entry name" value="alpha/beta hydrolase"/>
    <property type="match status" value="1"/>
</dbReference>
<evidence type="ECO:0000313" key="6">
    <source>
        <dbReference type="Proteomes" id="UP001219567"/>
    </source>
</evidence>
<reference evidence="5 6" key="1">
    <citation type="submission" date="2023-03" db="EMBL/GenBank/DDBJ databases">
        <title>Mating type loci evolution in Malassezia.</title>
        <authorList>
            <person name="Coelho M.A."/>
        </authorList>
    </citation>
    <scope>NUCLEOTIDE SEQUENCE [LARGE SCALE GENOMIC DNA]</scope>
    <source>
        <strain evidence="5 6">CBS 9725</strain>
    </source>
</reference>